<dbReference type="InterPro" id="IPR036249">
    <property type="entry name" value="Thioredoxin-like_sf"/>
</dbReference>
<proteinExistence type="predicted"/>
<dbReference type="SUPFAM" id="SSF52833">
    <property type="entry name" value="Thioredoxin-like"/>
    <property type="match status" value="1"/>
</dbReference>
<evidence type="ECO:0000313" key="1">
    <source>
        <dbReference type="EMBL" id="TRY67759.1"/>
    </source>
</evidence>
<comment type="caution">
    <text evidence="1">The sequence shown here is derived from an EMBL/GenBank/DDBJ whole genome shotgun (WGS) entry which is preliminary data.</text>
</comment>
<dbReference type="EMBL" id="VCGU01000011">
    <property type="protein sequence ID" value="TRY67759.1"/>
    <property type="molecule type" value="Genomic_DNA"/>
</dbReference>
<dbReference type="CDD" id="cd00570">
    <property type="entry name" value="GST_N_family"/>
    <property type="match status" value="1"/>
</dbReference>
<evidence type="ECO:0000313" key="2">
    <source>
        <dbReference type="Proteomes" id="UP000318571"/>
    </source>
</evidence>
<gene>
    <name evidence="1" type="ORF">TCAL_07806</name>
</gene>
<dbReference type="OMA" id="TISHYVE"/>
<protein>
    <recommendedName>
        <fullName evidence="3">GST C-terminal domain-containing protein</fullName>
    </recommendedName>
</protein>
<dbReference type="Proteomes" id="UP000318571">
    <property type="component" value="Chromosome 4"/>
</dbReference>
<evidence type="ECO:0008006" key="3">
    <source>
        <dbReference type="Google" id="ProtNLM"/>
    </source>
</evidence>
<dbReference type="AlphaFoldDB" id="A0A553NQU4"/>
<organism evidence="1 2">
    <name type="scientific">Tigriopus californicus</name>
    <name type="common">Marine copepod</name>
    <dbReference type="NCBI Taxonomy" id="6832"/>
    <lineage>
        <taxon>Eukaryota</taxon>
        <taxon>Metazoa</taxon>
        <taxon>Ecdysozoa</taxon>
        <taxon>Arthropoda</taxon>
        <taxon>Crustacea</taxon>
        <taxon>Multicrustacea</taxon>
        <taxon>Hexanauplia</taxon>
        <taxon>Copepoda</taxon>
        <taxon>Harpacticoida</taxon>
        <taxon>Harpacticidae</taxon>
        <taxon>Tigriopus</taxon>
    </lineage>
</organism>
<reference evidence="1 2" key="1">
    <citation type="journal article" date="2018" name="Nat. Ecol. Evol.">
        <title>Genomic signatures of mitonuclear coevolution across populations of Tigriopus californicus.</title>
        <authorList>
            <person name="Barreto F.S."/>
            <person name="Watson E.T."/>
            <person name="Lima T.G."/>
            <person name="Willett C.S."/>
            <person name="Edmands S."/>
            <person name="Li W."/>
            <person name="Burton R.S."/>
        </authorList>
    </citation>
    <scope>NUCLEOTIDE SEQUENCE [LARGE SCALE GENOMIC DNA]</scope>
    <source>
        <strain evidence="1 2">San Diego</strain>
    </source>
</reference>
<keyword evidence="2" id="KW-1185">Reference proteome</keyword>
<sequence length="281" mass="32322">MLVWLMIRQTSIFTQTIGKKSCGLVLHSITLSHYVDKVRWSMEHVGIEFDEEEDIGIFGVFFMGRWVPALYDKGSKSLVSNSADILRYLYGKFYTQSNVEEFLRPSKEAVELEKKLDLLGLDLRRYMYYHLLVASPLPHESALTIWGLHSPNVPEWQKYLLKAMMPLLRAFLCKVANITPEGALDGWKKSEKTFKEIDALLSDGRAYLLNTNHPTFVDVTFASLAAILVFPDNYGGPRLVPESRPQLKFASADYQKHVKSFRQTPSGKFILKMYKERSQRD</sequence>
<accession>A0A553NQU4</accession>
<name>A0A553NQU4_TIGCA</name>